<dbReference type="Proteomes" id="UP001198182">
    <property type="component" value="Unassembled WGS sequence"/>
</dbReference>
<dbReference type="AlphaFoldDB" id="A0AAE3EB57"/>
<feature type="compositionally biased region" description="Low complexity" evidence="1">
    <location>
        <begin position="32"/>
        <end position="48"/>
    </location>
</feature>
<proteinExistence type="predicted"/>
<gene>
    <name evidence="2" type="ORF">LKD81_10400</name>
</gene>
<keyword evidence="3" id="KW-1185">Reference proteome</keyword>
<feature type="region of interest" description="Disordered" evidence="1">
    <location>
        <begin position="17"/>
        <end position="48"/>
    </location>
</feature>
<evidence type="ECO:0000256" key="1">
    <source>
        <dbReference type="SAM" id="MobiDB-lite"/>
    </source>
</evidence>
<organism evidence="2 3">
    <name type="scientific">Hominifimenecus microfluidus</name>
    <dbReference type="NCBI Taxonomy" id="2885348"/>
    <lineage>
        <taxon>Bacteria</taxon>
        <taxon>Bacillati</taxon>
        <taxon>Bacillota</taxon>
        <taxon>Clostridia</taxon>
        <taxon>Lachnospirales</taxon>
        <taxon>Lachnospiraceae</taxon>
        <taxon>Hominifimenecus</taxon>
    </lineage>
</organism>
<name>A0AAE3EB57_9FIRM</name>
<reference evidence="2" key="1">
    <citation type="submission" date="2021-10" db="EMBL/GenBank/DDBJ databases">
        <title>Anaerobic single-cell dispensing facilitates the cultivation of human gut bacteria.</title>
        <authorList>
            <person name="Afrizal A."/>
        </authorList>
    </citation>
    <scope>NUCLEOTIDE SEQUENCE</scope>
    <source>
        <strain evidence="2">CLA-AA-H215</strain>
    </source>
</reference>
<comment type="caution">
    <text evidence="2">The sequence shown here is derived from an EMBL/GenBank/DDBJ whole genome shotgun (WGS) entry which is preliminary data.</text>
</comment>
<evidence type="ECO:0000313" key="2">
    <source>
        <dbReference type="EMBL" id="MCC2231402.1"/>
    </source>
</evidence>
<sequence>MIASILLMSCGGAATERSMAESDESAAEETAMDTTTAAETPTSSEAAAESADGIAFSLGSRSISTGAALYTLLQQKQYYESVSSSYYSSEMTAEDWQEIQSDGNTLAQNLTRSVWDTLCDDLAAAGYADANGIVLTEQESSGAEQKAREEYAAIPETDRTLTGLQEPDWISQKQLEALYEKVKEQVSGSYQKEITDDEARTMRYYVFAVSLDGTDGVEGLPTQEEAERRMEEIFARADAGEDISAVAKEYGYNGMEDSLSVGVYDRDENAVRALTLAAGESMTFLSDEHTLCGIYCLDAQDAELTAQRKEQMQEEAREEYFRGLLDQWKAEAEICENIGRDAFSRIL</sequence>
<dbReference type="EMBL" id="JAJEQR010000028">
    <property type="protein sequence ID" value="MCC2231402.1"/>
    <property type="molecule type" value="Genomic_DNA"/>
</dbReference>
<feature type="compositionally biased region" description="Acidic residues" evidence="1">
    <location>
        <begin position="21"/>
        <end position="31"/>
    </location>
</feature>
<accession>A0AAE3EB57</accession>
<evidence type="ECO:0000313" key="3">
    <source>
        <dbReference type="Proteomes" id="UP001198182"/>
    </source>
</evidence>
<protein>
    <submittedName>
        <fullName evidence="2">Uncharacterized protein</fullName>
    </submittedName>
</protein>